<feature type="domain" description="ABM" evidence="2">
    <location>
        <begin position="100"/>
        <end position="171"/>
    </location>
</feature>
<gene>
    <name evidence="3" type="ORF">A1O5_00797</name>
</gene>
<dbReference type="SUPFAM" id="SSF54909">
    <property type="entry name" value="Dimeric alpha+beta barrel"/>
    <property type="match status" value="1"/>
</dbReference>
<evidence type="ECO:0000256" key="1">
    <source>
        <dbReference type="SAM" id="MobiDB-lite"/>
    </source>
</evidence>
<dbReference type="HOGENOM" id="CLU_1360284_0_0_1"/>
<comment type="caution">
    <text evidence="3">The sequence shown here is derived from an EMBL/GenBank/DDBJ whole genome shotgun (WGS) entry which is preliminary data.</text>
</comment>
<evidence type="ECO:0000313" key="4">
    <source>
        <dbReference type="Proteomes" id="UP000019471"/>
    </source>
</evidence>
<sequence>MSAHAFIAEIFSSAGEGQEAILEAIRGVNKQVIQNEPNASVYYWYTPEEANGGTAIGLRTFLNLVDTIGKACPGEPKLSIENLAQVAGFTEREAPQSAGLVVVARFVVELESQDRILKLLQKYAGFVQQSEPETLTFVVYQSRERPGEIVVFQRFVSRSSFEQQHSQTPEPKKLENDPSSHIKNADVRTYKEAGIGFLKRQ</sequence>
<reference evidence="3 4" key="1">
    <citation type="submission" date="2013-03" db="EMBL/GenBank/DDBJ databases">
        <title>The Genome Sequence of Cladophialophora psammophila CBS 110553.</title>
        <authorList>
            <consortium name="The Broad Institute Genomics Platform"/>
            <person name="Cuomo C."/>
            <person name="de Hoog S."/>
            <person name="Gorbushina A."/>
            <person name="Walker B."/>
            <person name="Young S.K."/>
            <person name="Zeng Q."/>
            <person name="Gargeya S."/>
            <person name="Fitzgerald M."/>
            <person name="Haas B."/>
            <person name="Abouelleil A."/>
            <person name="Allen A.W."/>
            <person name="Alvarado L."/>
            <person name="Arachchi H.M."/>
            <person name="Berlin A.M."/>
            <person name="Chapman S.B."/>
            <person name="Gainer-Dewar J."/>
            <person name="Goldberg J."/>
            <person name="Griggs A."/>
            <person name="Gujja S."/>
            <person name="Hansen M."/>
            <person name="Howarth C."/>
            <person name="Imamovic A."/>
            <person name="Ireland A."/>
            <person name="Larimer J."/>
            <person name="McCowan C."/>
            <person name="Murphy C."/>
            <person name="Pearson M."/>
            <person name="Poon T.W."/>
            <person name="Priest M."/>
            <person name="Roberts A."/>
            <person name="Saif S."/>
            <person name="Shea T."/>
            <person name="Sisk P."/>
            <person name="Sykes S."/>
            <person name="Wortman J."/>
            <person name="Nusbaum C."/>
            <person name="Birren B."/>
        </authorList>
    </citation>
    <scope>NUCLEOTIDE SEQUENCE [LARGE SCALE GENOMIC DNA]</scope>
    <source>
        <strain evidence="3 4">CBS 110553</strain>
    </source>
</reference>
<evidence type="ECO:0000259" key="2">
    <source>
        <dbReference type="Pfam" id="PF03992"/>
    </source>
</evidence>
<organism evidence="3 4">
    <name type="scientific">Cladophialophora psammophila CBS 110553</name>
    <dbReference type="NCBI Taxonomy" id="1182543"/>
    <lineage>
        <taxon>Eukaryota</taxon>
        <taxon>Fungi</taxon>
        <taxon>Dikarya</taxon>
        <taxon>Ascomycota</taxon>
        <taxon>Pezizomycotina</taxon>
        <taxon>Eurotiomycetes</taxon>
        <taxon>Chaetothyriomycetidae</taxon>
        <taxon>Chaetothyriales</taxon>
        <taxon>Herpotrichiellaceae</taxon>
        <taxon>Cladophialophora</taxon>
    </lineage>
</organism>
<dbReference type="EMBL" id="AMGX01000001">
    <property type="protein sequence ID" value="EXJ76289.1"/>
    <property type="molecule type" value="Genomic_DNA"/>
</dbReference>
<feature type="compositionally biased region" description="Basic and acidic residues" evidence="1">
    <location>
        <begin position="170"/>
        <end position="183"/>
    </location>
</feature>
<accession>W9Y1C7</accession>
<proteinExistence type="predicted"/>
<protein>
    <recommendedName>
        <fullName evidence="2">ABM domain-containing protein</fullName>
    </recommendedName>
</protein>
<dbReference type="GeneID" id="19185533"/>
<name>W9Y1C7_9EURO</name>
<evidence type="ECO:0000313" key="3">
    <source>
        <dbReference type="EMBL" id="EXJ76289.1"/>
    </source>
</evidence>
<dbReference type="RefSeq" id="XP_007739606.1">
    <property type="nucleotide sequence ID" value="XM_007741416.1"/>
</dbReference>
<dbReference type="OrthoDB" id="10011777at2759"/>
<dbReference type="PANTHER" id="PTHR40624:SF1">
    <property type="entry name" value="BIOSYNTHESIS MONOOXYGENASE, PUTATIVE (AFU_ORTHOLOGUE AFUA_1G12025)-RELATED"/>
    <property type="match status" value="1"/>
</dbReference>
<feature type="region of interest" description="Disordered" evidence="1">
    <location>
        <begin position="161"/>
        <end position="183"/>
    </location>
</feature>
<dbReference type="InterPro" id="IPR011008">
    <property type="entry name" value="Dimeric_a/b-barrel"/>
</dbReference>
<dbReference type="InterPro" id="IPR007138">
    <property type="entry name" value="ABM_dom"/>
</dbReference>
<dbReference type="Proteomes" id="UP000019471">
    <property type="component" value="Unassembled WGS sequence"/>
</dbReference>
<dbReference type="AlphaFoldDB" id="W9Y1C7"/>
<dbReference type="PANTHER" id="PTHR40624">
    <property type="entry name" value="BIOSYNTHESIS MONOOXYGENASE, PUTATIVE (AFU_ORTHOLOGUE AFUA_1G12025)-RELATED"/>
    <property type="match status" value="1"/>
</dbReference>
<keyword evidence="4" id="KW-1185">Reference proteome</keyword>
<dbReference type="Gene3D" id="3.30.70.100">
    <property type="match status" value="1"/>
</dbReference>
<dbReference type="Pfam" id="PF03992">
    <property type="entry name" value="ABM"/>
    <property type="match status" value="1"/>
</dbReference>